<gene>
    <name evidence="2" type="ORF">QBC37DRAFT_379629</name>
</gene>
<name>A0AAN6XWC5_9PEZI</name>
<proteinExistence type="predicted"/>
<keyword evidence="3" id="KW-1185">Reference proteome</keyword>
<organism evidence="2 3">
    <name type="scientific">Rhypophila decipiens</name>
    <dbReference type="NCBI Taxonomy" id="261697"/>
    <lineage>
        <taxon>Eukaryota</taxon>
        <taxon>Fungi</taxon>
        <taxon>Dikarya</taxon>
        <taxon>Ascomycota</taxon>
        <taxon>Pezizomycotina</taxon>
        <taxon>Sordariomycetes</taxon>
        <taxon>Sordariomycetidae</taxon>
        <taxon>Sordariales</taxon>
        <taxon>Naviculisporaceae</taxon>
        <taxon>Rhypophila</taxon>
    </lineage>
</organism>
<accession>A0AAN6XWC5</accession>
<evidence type="ECO:0000256" key="1">
    <source>
        <dbReference type="SAM" id="MobiDB-lite"/>
    </source>
</evidence>
<reference evidence="2" key="1">
    <citation type="journal article" date="2023" name="Mol. Phylogenet. Evol.">
        <title>Genome-scale phylogeny and comparative genomics of the fungal order Sordariales.</title>
        <authorList>
            <person name="Hensen N."/>
            <person name="Bonometti L."/>
            <person name="Westerberg I."/>
            <person name="Brannstrom I.O."/>
            <person name="Guillou S."/>
            <person name="Cros-Aarteil S."/>
            <person name="Calhoun S."/>
            <person name="Haridas S."/>
            <person name="Kuo A."/>
            <person name="Mondo S."/>
            <person name="Pangilinan J."/>
            <person name="Riley R."/>
            <person name="LaButti K."/>
            <person name="Andreopoulos B."/>
            <person name="Lipzen A."/>
            <person name="Chen C."/>
            <person name="Yan M."/>
            <person name="Daum C."/>
            <person name="Ng V."/>
            <person name="Clum A."/>
            <person name="Steindorff A."/>
            <person name="Ohm R.A."/>
            <person name="Martin F."/>
            <person name="Silar P."/>
            <person name="Natvig D.O."/>
            <person name="Lalanne C."/>
            <person name="Gautier V."/>
            <person name="Ament-Velasquez S.L."/>
            <person name="Kruys A."/>
            <person name="Hutchinson M.I."/>
            <person name="Powell A.J."/>
            <person name="Barry K."/>
            <person name="Miller A.N."/>
            <person name="Grigoriev I.V."/>
            <person name="Debuchy R."/>
            <person name="Gladieux P."/>
            <person name="Hiltunen Thoren M."/>
            <person name="Johannesson H."/>
        </authorList>
    </citation>
    <scope>NUCLEOTIDE SEQUENCE</scope>
    <source>
        <strain evidence="2">PSN293</strain>
    </source>
</reference>
<feature type="compositionally biased region" description="Polar residues" evidence="1">
    <location>
        <begin position="32"/>
        <end position="43"/>
    </location>
</feature>
<feature type="region of interest" description="Disordered" evidence="1">
    <location>
        <begin position="1"/>
        <end position="66"/>
    </location>
</feature>
<dbReference type="EMBL" id="MU858268">
    <property type="protein sequence ID" value="KAK4207899.1"/>
    <property type="molecule type" value="Genomic_DNA"/>
</dbReference>
<evidence type="ECO:0000313" key="3">
    <source>
        <dbReference type="Proteomes" id="UP001301769"/>
    </source>
</evidence>
<feature type="compositionally biased region" description="Polar residues" evidence="1">
    <location>
        <begin position="56"/>
        <end position="66"/>
    </location>
</feature>
<comment type="caution">
    <text evidence="2">The sequence shown here is derived from an EMBL/GenBank/DDBJ whole genome shotgun (WGS) entry which is preliminary data.</text>
</comment>
<sequence>MTATKPTVDTKATSPADGSSHQQSPDRDLTKDLTSPTSPSTEHSAADAQRAMESTGAWQPSFTRRQSWSQQEYKHVIQMSKVNHDQPDMGFTERT</sequence>
<reference evidence="2" key="2">
    <citation type="submission" date="2023-05" db="EMBL/GenBank/DDBJ databases">
        <authorList>
            <consortium name="Lawrence Berkeley National Laboratory"/>
            <person name="Steindorff A."/>
            <person name="Hensen N."/>
            <person name="Bonometti L."/>
            <person name="Westerberg I."/>
            <person name="Brannstrom I.O."/>
            <person name="Guillou S."/>
            <person name="Cros-Aarteil S."/>
            <person name="Calhoun S."/>
            <person name="Haridas S."/>
            <person name="Kuo A."/>
            <person name="Mondo S."/>
            <person name="Pangilinan J."/>
            <person name="Riley R."/>
            <person name="Labutti K."/>
            <person name="Andreopoulos B."/>
            <person name="Lipzen A."/>
            <person name="Chen C."/>
            <person name="Yanf M."/>
            <person name="Daum C."/>
            <person name="Ng V."/>
            <person name="Clum A."/>
            <person name="Ohm R."/>
            <person name="Martin F."/>
            <person name="Silar P."/>
            <person name="Natvig D."/>
            <person name="Lalanne C."/>
            <person name="Gautier V."/>
            <person name="Ament-Velasquez S.L."/>
            <person name="Kruys A."/>
            <person name="Hutchinson M.I."/>
            <person name="Powell A.J."/>
            <person name="Barry K."/>
            <person name="Miller A.N."/>
            <person name="Grigoriev I.V."/>
            <person name="Debuchy R."/>
            <person name="Gladieux P."/>
            <person name="Thoren M.H."/>
            <person name="Johannesson H."/>
        </authorList>
    </citation>
    <scope>NUCLEOTIDE SEQUENCE</scope>
    <source>
        <strain evidence="2">PSN293</strain>
    </source>
</reference>
<feature type="compositionally biased region" description="Polar residues" evidence="1">
    <location>
        <begin position="1"/>
        <end position="23"/>
    </location>
</feature>
<evidence type="ECO:0000313" key="2">
    <source>
        <dbReference type="EMBL" id="KAK4207899.1"/>
    </source>
</evidence>
<dbReference type="Proteomes" id="UP001301769">
    <property type="component" value="Unassembled WGS sequence"/>
</dbReference>
<protein>
    <submittedName>
        <fullName evidence="2">Uncharacterized protein</fullName>
    </submittedName>
</protein>
<dbReference type="AlphaFoldDB" id="A0AAN6XWC5"/>